<gene>
    <name evidence="2" type="ORF">EV700_2244</name>
</gene>
<dbReference type="Pfam" id="PF13483">
    <property type="entry name" value="Lactamase_B_3"/>
    <property type="match status" value="1"/>
</dbReference>
<evidence type="ECO:0000313" key="3">
    <source>
        <dbReference type="Proteomes" id="UP000292423"/>
    </source>
</evidence>
<dbReference type="EMBL" id="SHKX01000013">
    <property type="protein sequence ID" value="RZU38314.1"/>
    <property type="molecule type" value="Genomic_DNA"/>
</dbReference>
<evidence type="ECO:0000313" key="2">
    <source>
        <dbReference type="EMBL" id="RZU38314.1"/>
    </source>
</evidence>
<evidence type="ECO:0000259" key="1">
    <source>
        <dbReference type="SMART" id="SM00849"/>
    </source>
</evidence>
<dbReference type="PANTHER" id="PTHR43546:SF3">
    <property type="entry name" value="UPF0173 METAL-DEPENDENT HYDROLASE MJ1163"/>
    <property type="match status" value="1"/>
</dbReference>
<dbReference type="SUPFAM" id="SSF56281">
    <property type="entry name" value="Metallo-hydrolase/oxidoreductase"/>
    <property type="match status" value="1"/>
</dbReference>
<dbReference type="SMART" id="SM00849">
    <property type="entry name" value="Lactamase_B"/>
    <property type="match status" value="1"/>
</dbReference>
<name>A0A4Q7YMW7_9GAMM</name>
<keyword evidence="3" id="KW-1185">Reference proteome</keyword>
<reference evidence="2 3" key="1">
    <citation type="submission" date="2019-02" db="EMBL/GenBank/DDBJ databases">
        <title>Genomic Encyclopedia of Type Strains, Phase IV (KMG-IV): sequencing the most valuable type-strain genomes for metagenomic binning, comparative biology and taxonomic classification.</title>
        <authorList>
            <person name="Goeker M."/>
        </authorList>
    </citation>
    <scope>NUCLEOTIDE SEQUENCE [LARGE SCALE GENOMIC DNA]</scope>
    <source>
        <strain evidence="2 3">DSM 105135</strain>
    </source>
</reference>
<dbReference type="AlphaFoldDB" id="A0A4Q7YMW7"/>
<dbReference type="Gene3D" id="3.60.15.10">
    <property type="entry name" value="Ribonuclease Z/Hydroxyacylglutathione hydrolase-like"/>
    <property type="match status" value="1"/>
</dbReference>
<feature type="domain" description="Metallo-beta-lactamase" evidence="1">
    <location>
        <begin position="33"/>
        <end position="244"/>
    </location>
</feature>
<dbReference type="InterPro" id="IPR001279">
    <property type="entry name" value="Metallo-B-lactamas"/>
</dbReference>
<proteinExistence type="predicted"/>
<dbReference type="PANTHER" id="PTHR43546">
    <property type="entry name" value="UPF0173 METAL-DEPENDENT HYDROLASE MJ1163-RELATED"/>
    <property type="match status" value="1"/>
</dbReference>
<dbReference type="OrthoDB" id="9789133at2"/>
<dbReference type="InterPro" id="IPR050114">
    <property type="entry name" value="UPF0173_UPF0282_UlaG_hydrolase"/>
</dbReference>
<dbReference type="InterPro" id="IPR036866">
    <property type="entry name" value="RibonucZ/Hydroxyglut_hydro"/>
</dbReference>
<sequence length="291" mass="31818">MLKKWLGLTAPQASLYSAPLPAAEGGLEMTYLGTSGFVLKTPQRTVVLDPYLSRANILDTLTKPLHVQPGLIRKHIPHADDVLIGHAHYDHILDAPALCKLTGARLIGSVAACNVGRAAGLPESQLVETHGREDIACGEWTVRGLPSIHGKAIFGRVPLPGDMLTPPPWPPRFHQLKHGQVLNWLVDTGSLKIVHIDSADFIPAELQGIQADVVCLCAIGRKHRPDYVKEVVALLKPKWIVPCHWDTMFTPFEAEPEQIPGVDLAGMVREIEAEGVRAVVMPMRGKQVFSR</sequence>
<protein>
    <submittedName>
        <fullName evidence="2">L-ascorbate metabolism protein UlaG (Beta-lactamase superfamily)</fullName>
    </submittedName>
</protein>
<comment type="caution">
    <text evidence="2">The sequence shown here is derived from an EMBL/GenBank/DDBJ whole genome shotgun (WGS) entry which is preliminary data.</text>
</comment>
<organism evidence="2 3">
    <name type="scientific">Fluviicoccus keumensis</name>
    <dbReference type="NCBI Taxonomy" id="1435465"/>
    <lineage>
        <taxon>Bacteria</taxon>
        <taxon>Pseudomonadati</taxon>
        <taxon>Pseudomonadota</taxon>
        <taxon>Gammaproteobacteria</taxon>
        <taxon>Moraxellales</taxon>
        <taxon>Moraxellaceae</taxon>
        <taxon>Fluviicoccus</taxon>
    </lineage>
</organism>
<accession>A0A4Q7YMW7</accession>
<dbReference type="Proteomes" id="UP000292423">
    <property type="component" value="Unassembled WGS sequence"/>
</dbReference>